<organism evidence="4 5">
    <name type="scientific">Datura stramonium</name>
    <name type="common">Jimsonweed</name>
    <name type="synonym">Common thornapple</name>
    <dbReference type="NCBI Taxonomy" id="4076"/>
    <lineage>
        <taxon>Eukaryota</taxon>
        <taxon>Viridiplantae</taxon>
        <taxon>Streptophyta</taxon>
        <taxon>Embryophyta</taxon>
        <taxon>Tracheophyta</taxon>
        <taxon>Spermatophyta</taxon>
        <taxon>Magnoliopsida</taxon>
        <taxon>eudicotyledons</taxon>
        <taxon>Gunneridae</taxon>
        <taxon>Pentapetalae</taxon>
        <taxon>asterids</taxon>
        <taxon>lamiids</taxon>
        <taxon>Solanales</taxon>
        <taxon>Solanaceae</taxon>
        <taxon>Solanoideae</taxon>
        <taxon>Datureae</taxon>
        <taxon>Datura</taxon>
    </lineage>
</organism>
<protein>
    <recommendedName>
        <fullName evidence="3">PPM-type phosphatase domain-containing protein</fullName>
    </recommendedName>
</protein>
<gene>
    <name evidence="4" type="ORF">HAX54_022753</name>
</gene>
<reference evidence="4 5" key="1">
    <citation type="journal article" date="2021" name="BMC Genomics">
        <title>Datura genome reveals duplications of psychoactive alkaloid biosynthetic genes and high mutation rate following tissue culture.</title>
        <authorList>
            <person name="Rajewski A."/>
            <person name="Carter-House D."/>
            <person name="Stajich J."/>
            <person name="Litt A."/>
        </authorList>
    </citation>
    <scope>NUCLEOTIDE SEQUENCE [LARGE SCALE GENOMIC DNA]</scope>
    <source>
        <strain evidence="4">AR-01</strain>
    </source>
</reference>
<accession>A0ABS8S567</accession>
<keyword evidence="5" id="KW-1185">Reference proteome</keyword>
<dbReference type="PANTHER" id="PTHR13832">
    <property type="entry name" value="PROTEIN PHOSPHATASE 2C"/>
    <property type="match status" value="1"/>
</dbReference>
<evidence type="ECO:0000313" key="5">
    <source>
        <dbReference type="Proteomes" id="UP000823775"/>
    </source>
</evidence>
<dbReference type="InterPro" id="IPR015655">
    <property type="entry name" value="PP2C"/>
</dbReference>
<dbReference type="Proteomes" id="UP000823775">
    <property type="component" value="Unassembled WGS sequence"/>
</dbReference>
<dbReference type="SMART" id="SM00332">
    <property type="entry name" value="PP2Cc"/>
    <property type="match status" value="1"/>
</dbReference>
<dbReference type="PANTHER" id="PTHR13832:SF707">
    <property type="entry name" value="PROTEIN PHOSPHATASE 2C 23-RELATED"/>
    <property type="match status" value="1"/>
</dbReference>
<evidence type="ECO:0000313" key="4">
    <source>
        <dbReference type="EMBL" id="MCD7453943.1"/>
    </source>
</evidence>
<keyword evidence="2" id="KW-1133">Transmembrane helix</keyword>
<dbReference type="PROSITE" id="PS51746">
    <property type="entry name" value="PPM_2"/>
    <property type="match status" value="1"/>
</dbReference>
<keyword evidence="2" id="KW-0812">Transmembrane</keyword>
<feature type="region of interest" description="Disordered" evidence="1">
    <location>
        <begin position="150"/>
        <end position="171"/>
    </location>
</feature>
<dbReference type="Gene3D" id="3.60.40.10">
    <property type="entry name" value="PPM-type phosphatase domain"/>
    <property type="match status" value="1"/>
</dbReference>
<proteinExistence type="predicted"/>
<dbReference type="Pfam" id="PF00481">
    <property type="entry name" value="PP2C"/>
    <property type="match status" value="1"/>
</dbReference>
<evidence type="ECO:0000259" key="3">
    <source>
        <dbReference type="PROSITE" id="PS51746"/>
    </source>
</evidence>
<sequence>MGNGIGKLKLCFTGDVGEISKKHNDITVQVSNHLVYDYCLGDSFCHTSEEPPFTEDYTSTITSTKTSYSGAFLSVSDYSLPPNIFPPFSNPGLDFYPSTDRSSAFENSTLLSLDYIDSVLSGLSSRVSGSGSGPIERGFVSGPIGRSLTSLSLADDDEGNGQRAQGKAGEDRVHLAVSEEHGWVFVGIYDGFNGPDAADFLVNNLYSNVFKKLKELLWNDKLETSENSLVHQNQEIDEKLNNLGANGGVGVGHFDVLKALSEALKKTEASYLEMADMMMKENPELALMGSCVLVMLLNGKDVYLMNVGDSRAILAQNPESHPSIGMLDQINEECLNGIYKVESKFTSCQLTMDHSTSVKEEVLRIRNEHPDDVSVIKNDRVKGSLKVTRAFGAGYLKEVKLKLNLTLLASVLIIISVFATAFHLN</sequence>
<evidence type="ECO:0000256" key="1">
    <source>
        <dbReference type="SAM" id="MobiDB-lite"/>
    </source>
</evidence>
<dbReference type="InterPro" id="IPR036457">
    <property type="entry name" value="PPM-type-like_dom_sf"/>
</dbReference>
<dbReference type="InterPro" id="IPR001932">
    <property type="entry name" value="PPM-type_phosphatase-like_dom"/>
</dbReference>
<comment type="caution">
    <text evidence="4">The sequence shown here is derived from an EMBL/GenBank/DDBJ whole genome shotgun (WGS) entry which is preliminary data.</text>
</comment>
<name>A0ABS8S567_DATST</name>
<dbReference type="EMBL" id="JACEIK010000275">
    <property type="protein sequence ID" value="MCD7453943.1"/>
    <property type="molecule type" value="Genomic_DNA"/>
</dbReference>
<evidence type="ECO:0000256" key="2">
    <source>
        <dbReference type="SAM" id="Phobius"/>
    </source>
</evidence>
<feature type="transmembrane region" description="Helical" evidence="2">
    <location>
        <begin position="405"/>
        <end position="424"/>
    </location>
</feature>
<dbReference type="CDD" id="cd00143">
    <property type="entry name" value="PP2Cc"/>
    <property type="match status" value="1"/>
</dbReference>
<keyword evidence="2" id="KW-0472">Membrane</keyword>
<feature type="domain" description="PPM-type phosphatase" evidence="3">
    <location>
        <begin position="150"/>
        <end position="425"/>
    </location>
</feature>
<dbReference type="SUPFAM" id="SSF81606">
    <property type="entry name" value="PP2C-like"/>
    <property type="match status" value="1"/>
</dbReference>